<feature type="signal peptide" evidence="6">
    <location>
        <begin position="1"/>
        <end position="24"/>
    </location>
</feature>
<keyword evidence="8" id="KW-1185">Reference proteome</keyword>
<evidence type="ECO:0000256" key="4">
    <source>
        <dbReference type="ARBA" id="ARBA00022821"/>
    </source>
</evidence>
<dbReference type="AlphaFoldDB" id="A0AAN8YXD1"/>
<dbReference type="GO" id="GO:0050832">
    <property type="term" value="P:defense response to fungus"/>
    <property type="evidence" value="ECO:0007669"/>
    <property type="project" value="UniProtKB-KW"/>
</dbReference>
<evidence type="ECO:0000256" key="1">
    <source>
        <dbReference type="ARBA" id="ARBA00006722"/>
    </source>
</evidence>
<evidence type="ECO:0000256" key="5">
    <source>
        <dbReference type="ARBA" id="ARBA00023157"/>
    </source>
</evidence>
<evidence type="ECO:0000313" key="8">
    <source>
        <dbReference type="Proteomes" id="UP001370490"/>
    </source>
</evidence>
<comment type="similarity">
    <text evidence="1">Belongs to the DEFL family.</text>
</comment>
<keyword evidence="4" id="KW-0611">Plant defense</keyword>
<dbReference type="GO" id="GO:0031640">
    <property type="term" value="P:killing of cells of another organism"/>
    <property type="evidence" value="ECO:0007669"/>
    <property type="project" value="UniProtKB-KW"/>
</dbReference>
<accession>A0AAN8YXD1</accession>
<protein>
    <submittedName>
        <fullName evidence="7">Uncharacterized protein</fullName>
    </submittedName>
</protein>
<keyword evidence="3" id="KW-0295">Fungicide</keyword>
<evidence type="ECO:0000256" key="2">
    <source>
        <dbReference type="ARBA" id="ARBA00022529"/>
    </source>
</evidence>
<organism evidence="7 8">
    <name type="scientific">Dillenia turbinata</name>
    <dbReference type="NCBI Taxonomy" id="194707"/>
    <lineage>
        <taxon>Eukaryota</taxon>
        <taxon>Viridiplantae</taxon>
        <taxon>Streptophyta</taxon>
        <taxon>Embryophyta</taxon>
        <taxon>Tracheophyta</taxon>
        <taxon>Spermatophyta</taxon>
        <taxon>Magnoliopsida</taxon>
        <taxon>eudicotyledons</taxon>
        <taxon>Gunneridae</taxon>
        <taxon>Pentapetalae</taxon>
        <taxon>Dilleniales</taxon>
        <taxon>Dilleniaceae</taxon>
        <taxon>Dillenia</taxon>
    </lineage>
</organism>
<keyword evidence="5" id="KW-1015">Disulfide bond</keyword>
<feature type="chain" id="PRO_5042831568" evidence="6">
    <location>
        <begin position="25"/>
        <end position="75"/>
    </location>
</feature>
<dbReference type="PANTHER" id="PTHR48224:SF1">
    <property type="entry name" value="DEFENSIN-LIKE PROTEIN 270"/>
    <property type="match status" value="1"/>
</dbReference>
<dbReference type="Proteomes" id="UP001370490">
    <property type="component" value="Unassembled WGS sequence"/>
</dbReference>
<dbReference type="Pfam" id="PF25052">
    <property type="entry name" value="AtDEF-like"/>
    <property type="match status" value="1"/>
</dbReference>
<dbReference type="EMBL" id="JBAMMX010000024">
    <property type="protein sequence ID" value="KAK6916576.1"/>
    <property type="molecule type" value="Genomic_DNA"/>
</dbReference>
<reference evidence="7 8" key="1">
    <citation type="submission" date="2023-12" db="EMBL/GenBank/DDBJ databases">
        <title>A high-quality genome assembly for Dillenia turbinata (Dilleniales).</title>
        <authorList>
            <person name="Chanderbali A."/>
        </authorList>
    </citation>
    <scope>NUCLEOTIDE SEQUENCE [LARGE SCALE GENOMIC DNA]</scope>
    <source>
        <strain evidence="7">LSX21</strain>
        <tissue evidence="7">Leaf</tissue>
    </source>
</reference>
<sequence>MASRNLQLFSLLLVALLFIAHVNGQDPGSDCDFVGQCKTNADCDKQCLDKEHKPTPGICVPNPNLKGLTCCCIIA</sequence>
<dbReference type="InterPro" id="IPR010851">
    <property type="entry name" value="DEFL"/>
</dbReference>
<comment type="caution">
    <text evidence="7">The sequence shown here is derived from an EMBL/GenBank/DDBJ whole genome shotgun (WGS) entry which is preliminary data.</text>
</comment>
<proteinExistence type="inferred from homology"/>
<evidence type="ECO:0000256" key="6">
    <source>
        <dbReference type="SAM" id="SignalP"/>
    </source>
</evidence>
<dbReference type="PANTHER" id="PTHR48224">
    <property type="entry name" value="DEFENSIN-LIKE PROTEIN 270-RELATED"/>
    <property type="match status" value="1"/>
</dbReference>
<evidence type="ECO:0000313" key="7">
    <source>
        <dbReference type="EMBL" id="KAK6916576.1"/>
    </source>
</evidence>
<name>A0AAN8YXD1_9MAGN</name>
<keyword evidence="2" id="KW-0929">Antimicrobial</keyword>
<gene>
    <name evidence="7" type="ORF">RJ641_019437</name>
</gene>
<keyword evidence="6" id="KW-0732">Signal</keyword>
<evidence type="ECO:0000256" key="3">
    <source>
        <dbReference type="ARBA" id="ARBA00022577"/>
    </source>
</evidence>